<dbReference type="STRING" id="63057.A0A2P5DXU4"/>
<evidence type="ECO:0000313" key="1">
    <source>
        <dbReference type="EMBL" id="PON78099.1"/>
    </source>
</evidence>
<gene>
    <name evidence="1" type="ORF">TorRG33x02_239360</name>
</gene>
<feature type="non-terminal residue" evidence="1">
    <location>
        <position position="1"/>
    </location>
</feature>
<dbReference type="InParanoid" id="A0A2P5DXU4"/>
<evidence type="ECO:0000313" key="2">
    <source>
        <dbReference type="Proteomes" id="UP000237000"/>
    </source>
</evidence>
<dbReference type="EMBL" id="JXTC01000243">
    <property type="protein sequence ID" value="PON78099.1"/>
    <property type="molecule type" value="Genomic_DNA"/>
</dbReference>
<proteinExistence type="predicted"/>
<protein>
    <submittedName>
        <fullName evidence="1">Uncharacterized protein</fullName>
    </submittedName>
</protein>
<dbReference type="AlphaFoldDB" id="A0A2P5DXU4"/>
<keyword evidence="2" id="KW-1185">Reference proteome</keyword>
<name>A0A2P5DXU4_TREOI</name>
<comment type="caution">
    <text evidence="1">The sequence shown here is derived from an EMBL/GenBank/DDBJ whole genome shotgun (WGS) entry which is preliminary data.</text>
</comment>
<organism evidence="1 2">
    <name type="scientific">Trema orientale</name>
    <name type="common">Charcoal tree</name>
    <name type="synonym">Celtis orientalis</name>
    <dbReference type="NCBI Taxonomy" id="63057"/>
    <lineage>
        <taxon>Eukaryota</taxon>
        <taxon>Viridiplantae</taxon>
        <taxon>Streptophyta</taxon>
        <taxon>Embryophyta</taxon>
        <taxon>Tracheophyta</taxon>
        <taxon>Spermatophyta</taxon>
        <taxon>Magnoliopsida</taxon>
        <taxon>eudicotyledons</taxon>
        <taxon>Gunneridae</taxon>
        <taxon>Pentapetalae</taxon>
        <taxon>rosids</taxon>
        <taxon>fabids</taxon>
        <taxon>Rosales</taxon>
        <taxon>Cannabaceae</taxon>
        <taxon>Trema</taxon>
    </lineage>
</organism>
<reference evidence="2" key="1">
    <citation type="submission" date="2016-06" db="EMBL/GenBank/DDBJ databases">
        <title>Parallel loss of symbiosis genes in relatives of nitrogen-fixing non-legume Parasponia.</title>
        <authorList>
            <person name="Van Velzen R."/>
            <person name="Holmer R."/>
            <person name="Bu F."/>
            <person name="Rutten L."/>
            <person name="Van Zeijl A."/>
            <person name="Liu W."/>
            <person name="Santuari L."/>
            <person name="Cao Q."/>
            <person name="Sharma T."/>
            <person name="Shen D."/>
            <person name="Roswanjaya Y."/>
            <person name="Wardhani T."/>
            <person name="Kalhor M.S."/>
            <person name="Jansen J."/>
            <person name="Van den Hoogen J."/>
            <person name="Gungor B."/>
            <person name="Hartog M."/>
            <person name="Hontelez J."/>
            <person name="Verver J."/>
            <person name="Yang W.-C."/>
            <person name="Schijlen E."/>
            <person name="Repin R."/>
            <person name="Schilthuizen M."/>
            <person name="Schranz E."/>
            <person name="Heidstra R."/>
            <person name="Miyata K."/>
            <person name="Fedorova E."/>
            <person name="Kohlen W."/>
            <person name="Bisseling T."/>
            <person name="Smit S."/>
            <person name="Geurts R."/>
        </authorList>
    </citation>
    <scope>NUCLEOTIDE SEQUENCE [LARGE SCALE GENOMIC DNA]</scope>
    <source>
        <strain evidence="2">cv. RG33-2</strain>
    </source>
</reference>
<dbReference type="Proteomes" id="UP000237000">
    <property type="component" value="Unassembled WGS sequence"/>
</dbReference>
<sequence>INMLSNVAQNEASTVSKAVSTTEKHIEGELSLFAIFDHKILDLIYATHVHADESFL</sequence>
<accession>A0A2P5DXU4</accession>